<dbReference type="Proteomes" id="UP001147653">
    <property type="component" value="Unassembled WGS sequence"/>
</dbReference>
<sequence>MCAIAGVCRDWAMITLASSSGEVWTEVVDDPWLSPDGLGVRAGPLRADGESLRVELGPGLDVRFDDRREWPRRAFSPLGPAQMVPFLGQYWAPWLLSARVSGTFGARSLDGVSAYAEKNWGAVFAPHWWWGQAEFVAFAGGRVHGVAPTAVAVWTPDELVTLAPPFARTVARAGGGEWAVRASNRRWRVELEGEADAPLHLPVPIPDERRLEVRSRHSLLGRVSVVVRRGRRVWFRGESSTAALEDGATPA</sequence>
<reference evidence="1" key="1">
    <citation type="submission" date="2022-10" db="EMBL/GenBank/DDBJ databases">
        <title>The WGS of Solirubrobacter phytolaccae KCTC 29190.</title>
        <authorList>
            <person name="Jiang Z."/>
        </authorList>
    </citation>
    <scope>NUCLEOTIDE SEQUENCE</scope>
    <source>
        <strain evidence="1">KCTC 29190</strain>
    </source>
</reference>
<dbReference type="AlphaFoldDB" id="A0A9X3NCH0"/>
<accession>A0A9X3NCH0</accession>
<evidence type="ECO:0000313" key="1">
    <source>
        <dbReference type="EMBL" id="MDA0183928.1"/>
    </source>
</evidence>
<dbReference type="InterPro" id="IPR025893">
    <property type="entry name" value="Tocopherol_cyclase"/>
</dbReference>
<keyword evidence="2" id="KW-1185">Reference proteome</keyword>
<dbReference type="RefSeq" id="WP_270028342.1">
    <property type="nucleotide sequence ID" value="NZ_JAPDDP010000064.1"/>
</dbReference>
<proteinExistence type="predicted"/>
<evidence type="ECO:0000313" key="2">
    <source>
        <dbReference type="Proteomes" id="UP001147653"/>
    </source>
</evidence>
<dbReference type="Pfam" id="PF14249">
    <property type="entry name" value="Tocopherol_cycl"/>
    <property type="match status" value="1"/>
</dbReference>
<protein>
    <submittedName>
        <fullName evidence="1">Tocopherol cyclase family protein</fullName>
    </submittedName>
</protein>
<dbReference type="EMBL" id="JAPDDP010000064">
    <property type="protein sequence ID" value="MDA0183928.1"/>
    <property type="molecule type" value="Genomic_DNA"/>
</dbReference>
<gene>
    <name evidence="1" type="ORF">OJ997_26715</name>
</gene>
<comment type="caution">
    <text evidence="1">The sequence shown here is derived from an EMBL/GenBank/DDBJ whole genome shotgun (WGS) entry which is preliminary data.</text>
</comment>
<dbReference type="GO" id="GO:0009976">
    <property type="term" value="F:tocopherol cyclase activity"/>
    <property type="evidence" value="ECO:0007669"/>
    <property type="project" value="InterPro"/>
</dbReference>
<organism evidence="1 2">
    <name type="scientific">Solirubrobacter phytolaccae</name>
    <dbReference type="NCBI Taxonomy" id="1404360"/>
    <lineage>
        <taxon>Bacteria</taxon>
        <taxon>Bacillati</taxon>
        <taxon>Actinomycetota</taxon>
        <taxon>Thermoleophilia</taxon>
        <taxon>Solirubrobacterales</taxon>
        <taxon>Solirubrobacteraceae</taxon>
        <taxon>Solirubrobacter</taxon>
    </lineage>
</organism>
<name>A0A9X3NCH0_9ACTN</name>